<comment type="caution">
    <text evidence="2">The sequence shown here is derived from an EMBL/GenBank/DDBJ whole genome shotgun (WGS) entry which is preliminary data.</text>
</comment>
<dbReference type="InterPro" id="IPR056879">
    <property type="entry name" value="RM3_Med14"/>
</dbReference>
<evidence type="ECO:0000259" key="1">
    <source>
        <dbReference type="Pfam" id="PF25065"/>
    </source>
</evidence>
<dbReference type="EMBL" id="JAIWYP010000005">
    <property type="protein sequence ID" value="KAH3826517.1"/>
    <property type="molecule type" value="Genomic_DNA"/>
</dbReference>
<reference evidence="2" key="2">
    <citation type="submission" date="2020-11" db="EMBL/GenBank/DDBJ databases">
        <authorList>
            <person name="McCartney M.A."/>
            <person name="Auch B."/>
            <person name="Kono T."/>
            <person name="Mallez S."/>
            <person name="Becker A."/>
            <person name="Gohl D.M."/>
            <person name="Silverstein K.A.T."/>
            <person name="Koren S."/>
            <person name="Bechman K.B."/>
            <person name="Herman A."/>
            <person name="Abrahante J.E."/>
            <person name="Garbe J."/>
        </authorList>
    </citation>
    <scope>NUCLEOTIDE SEQUENCE</scope>
    <source>
        <strain evidence="2">Duluth1</strain>
        <tissue evidence="2">Whole animal</tissue>
    </source>
</reference>
<evidence type="ECO:0000313" key="2">
    <source>
        <dbReference type="EMBL" id="KAH3826517.1"/>
    </source>
</evidence>
<dbReference type="Proteomes" id="UP000828390">
    <property type="component" value="Unassembled WGS sequence"/>
</dbReference>
<keyword evidence="3" id="KW-1185">Reference proteome</keyword>
<protein>
    <recommendedName>
        <fullName evidence="1">Mediator of RNA polymerase II transcription subunit 14 RM3 domain-containing protein</fullName>
    </recommendedName>
</protein>
<organism evidence="2 3">
    <name type="scientific">Dreissena polymorpha</name>
    <name type="common">Zebra mussel</name>
    <name type="synonym">Mytilus polymorpha</name>
    <dbReference type="NCBI Taxonomy" id="45954"/>
    <lineage>
        <taxon>Eukaryota</taxon>
        <taxon>Metazoa</taxon>
        <taxon>Spiralia</taxon>
        <taxon>Lophotrochozoa</taxon>
        <taxon>Mollusca</taxon>
        <taxon>Bivalvia</taxon>
        <taxon>Autobranchia</taxon>
        <taxon>Heteroconchia</taxon>
        <taxon>Euheterodonta</taxon>
        <taxon>Imparidentia</taxon>
        <taxon>Neoheterodontei</taxon>
        <taxon>Myida</taxon>
        <taxon>Dreissenoidea</taxon>
        <taxon>Dreissenidae</taxon>
        <taxon>Dreissena</taxon>
    </lineage>
</organism>
<gene>
    <name evidence="2" type="ORF">DPMN_128423</name>
</gene>
<sequence length="61" mass="7280">MLPEECRRVGVTIRSDHLSIEQLLMQTIEVRTFTKLKELSYSIQRFVEGKCKDNYILHLLR</sequence>
<proteinExistence type="predicted"/>
<dbReference type="AlphaFoldDB" id="A0A9D4H745"/>
<feature type="domain" description="Mediator of RNA polymerase II transcription subunit 14 RM3" evidence="1">
    <location>
        <begin position="21"/>
        <end position="50"/>
    </location>
</feature>
<dbReference type="Pfam" id="PF25065">
    <property type="entry name" value="RM3_Med14"/>
    <property type="match status" value="1"/>
</dbReference>
<accession>A0A9D4H745</accession>
<name>A0A9D4H745_DREPO</name>
<evidence type="ECO:0000313" key="3">
    <source>
        <dbReference type="Proteomes" id="UP000828390"/>
    </source>
</evidence>
<reference evidence="2" key="1">
    <citation type="journal article" date="2019" name="bioRxiv">
        <title>The Genome of the Zebra Mussel, Dreissena polymorpha: A Resource for Invasive Species Research.</title>
        <authorList>
            <person name="McCartney M.A."/>
            <person name="Auch B."/>
            <person name="Kono T."/>
            <person name="Mallez S."/>
            <person name="Zhang Y."/>
            <person name="Obille A."/>
            <person name="Becker A."/>
            <person name="Abrahante J.E."/>
            <person name="Garbe J."/>
            <person name="Badalamenti J.P."/>
            <person name="Herman A."/>
            <person name="Mangelson H."/>
            <person name="Liachko I."/>
            <person name="Sullivan S."/>
            <person name="Sone E.D."/>
            <person name="Koren S."/>
            <person name="Silverstein K.A.T."/>
            <person name="Beckman K.B."/>
            <person name="Gohl D.M."/>
        </authorList>
    </citation>
    <scope>NUCLEOTIDE SEQUENCE</scope>
    <source>
        <strain evidence="2">Duluth1</strain>
        <tissue evidence="2">Whole animal</tissue>
    </source>
</reference>